<evidence type="ECO:0000313" key="3">
    <source>
        <dbReference type="Proteomes" id="UP000646776"/>
    </source>
</evidence>
<accession>A0A918LTQ1</accession>
<proteinExistence type="predicted"/>
<protein>
    <submittedName>
        <fullName evidence="2">Uncharacterized protein</fullName>
    </submittedName>
</protein>
<reference evidence="2" key="2">
    <citation type="submission" date="2020-09" db="EMBL/GenBank/DDBJ databases">
        <authorList>
            <person name="Sun Q."/>
            <person name="Ohkuma M."/>
        </authorList>
    </citation>
    <scope>NUCLEOTIDE SEQUENCE</scope>
    <source>
        <strain evidence="2">JCM 4125</strain>
    </source>
</reference>
<feature type="region of interest" description="Disordered" evidence="1">
    <location>
        <begin position="1"/>
        <end position="29"/>
    </location>
</feature>
<comment type="caution">
    <text evidence="2">The sequence shown here is derived from an EMBL/GenBank/DDBJ whole genome shotgun (WGS) entry which is preliminary data.</text>
</comment>
<evidence type="ECO:0000313" key="2">
    <source>
        <dbReference type="EMBL" id="GGT48353.1"/>
    </source>
</evidence>
<sequence>MEEAADTGQLSSPRGSRVRTAEPAPDHGLRGRTVCLEAVRGAYAWAARRTPWLNS</sequence>
<gene>
    <name evidence="2" type="ORF">GCM10010226_26860</name>
</gene>
<reference evidence="2" key="1">
    <citation type="journal article" date="2014" name="Int. J. Syst. Evol. Microbiol.">
        <title>Complete genome sequence of Corynebacterium casei LMG S-19264T (=DSM 44701T), isolated from a smear-ripened cheese.</title>
        <authorList>
            <consortium name="US DOE Joint Genome Institute (JGI-PGF)"/>
            <person name="Walter F."/>
            <person name="Albersmeier A."/>
            <person name="Kalinowski J."/>
            <person name="Ruckert C."/>
        </authorList>
    </citation>
    <scope>NUCLEOTIDE SEQUENCE</scope>
    <source>
        <strain evidence="2">JCM 4125</strain>
    </source>
</reference>
<dbReference type="Proteomes" id="UP000646776">
    <property type="component" value="Unassembled WGS sequence"/>
</dbReference>
<organism evidence="2 3">
    <name type="scientific">Streptomyces phaeofaciens</name>
    <dbReference type="NCBI Taxonomy" id="68254"/>
    <lineage>
        <taxon>Bacteria</taxon>
        <taxon>Bacillati</taxon>
        <taxon>Actinomycetota</taxon>
        <taxon>Actinomycetes</taxon>
        <taxon>Kitasatosporales</taxon>
        <taxon>Streptomycetaceae</taxon>
        <taxon>Streptomyces</taxon>
    </lineage>
</organism>
<evidence type="ECO:0000256" key="1">
    <source>
        <dbReference type="SAM" id="MobiDB-lite"/>
    </source>
</evidence>
<dbReference type="EMBL" id="BMSA01000006">
    <property type="protein sequence ID" value="GGT48353.1"/>
    <property type="molecule type" value="Genomic_DNA"/>
</dbReference>
<name>A0A918LTQ1_9ACTN</name>
<dbReference type="AlphaFoldDB" id="A0A918LTQ1"/>
<keyword evidence="3" id="KW-1185">Reference proteome</keyword>